<keyword evidence="3" id="KW-1185">Reference proteome</keyword>
<comment type="caution">
    <text evidence="2">The sequence shown here is derived from an EMBL/GenBank/DDBJ whole genome shotgun (WGS) entry which is preliminary data.</text>
</comment>
<gene>
    <name evidence="2" type="ORF">SCF082_LOCUS43514</name>
</gene>
<accession>A0ABP0QZX1</accession>
<evidence type="ECO:0000313" key="3">
    <source>
        <dbReference type="Proteomes" id="UP001642464"/>
    </source>
</evidence>
<name>A0ABP0QZX1_9DINO</name>
<organism evidence="2 3">
    <name type="scientific">Durusdinium trenchii</name>
    <dbReference type="NCBI Taxonomy" id="1381693"/>
    <lineage>
        <taxon>Eukaryota</taxon>
        <taxon>Sar</taxon>
        <taxon>Alveolata</taxon>
        <taxon>Dinophyceae</taxon>
        <taxon>Suessiales</taxon>
        <taxon>Symbiodiniaceae</taxon>
        <taxon>Durusdinium</taxon>
    </lineage>
</organism>
<evidence type="ECO:0000256" key="1">
    <source>
        <dbReference type="SAM" id="MobiDB-lite"/>
    </source>
</evidence>
<feature type="region of interest" description="Disordered" evidence="1">
    <location>
        <begin position="120"/>
        <end position="160"/>
    </location>
</feature>
<feature type="compositionally biased region" description="Basic and acidic residues" evidence="1">
    <location>
        <begin position="143"/>
        <end position="160"/>
    </location>
</feature>
<dbReference type="EMBL" id="CAXAMM010040318">
    <property type="protein sequence ID" value="CAK9092471.1"/>
    <property type="molecule type" value="Genomic_DNA"/>
</dbReference>
<dbReference type="Proteomes" id="UP001642464">
    <property type="component" value="Unassembled WGS sequence"/>
</dbReference>
<evidence type="ECO:0000313" key="2">
    <source>
        <dbReference type="EMBL" id="CAK9092471.1"/>
    </source>
</evidence>
<sequence length="160" mass="17892">MFFWPLALRGARTLLGAPGLTTRNNKLLGAPGIATRNKDATSDPPWLDGRRALRTMLLGLLDKDILAQAARQEDAGQVVPFEDLVCLIPASLLSEGLISELEGMAQDVHIAQQKAETKQRALAIEDEEGDEEKQPKRRVLCRSTHDKTKQEQHKQYEKPW</sequence>
<reference evidence="2 3" key="1">
    <citation type="submission" date="2024-02" db="EMBL/GenBank/DDBJ databases">
        <authorList>
            <person name="Chen Y."/>
            <person name="Shah S."/>
            <person name="Dougan E. K."/>
            <person name="Thang M."/>
            <person name="Chan C."/>
        </authorList>
    </citation>
    <scope>NUCLEOTIDE SEQUENCE [LARGE SCALE GENOMIC DNA]</scope>
</reference>
<proteinExistence type="predicted"/>
<protein>
    <submittedName>
        <fullName evidence="2">Uncharacterized protein</fullName>
    </submittedName>
</protein>